<dbReference type="PANTHER" id="PTHR43166">
    <property type="entry name" value="AMINO ACID IMPORT ATP-BINDING PROTEIN"/>
    <property type="match status" value="1"/>
</dbReference>
<evidence type="ECO:0000256" key="2">
    <source>
        <dbReference type="ARBA" id="ARBA00005417"/>
    </source>
</evidence>
<keyword evidence="6 10" id="KW-0067">ATP-binding</keyword>
<dbReference type="SUPFAM" id="SSF52540">
    <property type="entry name" value="P-loop containing nucleoside triphosphate hydrolases"/>
    <property type="match status" value="1"/>
</dbReference>
<accession>A0ABS3IDC5</accession>
<dbReference type="InterPro" id="IPR050086">
    <property type="entry name" value="MetN_ABC_transporter-like"/>
</dbReference>
<reference evidence="11" key="1">
    <citation type="submission" date="2023-07" db="EMBL/GenBank/DDBJ databases">
        <title>Myceligenerans salitolerans sp. nov., a halotolerant actinomycete isolated from a salt lake in Xinjiang, China.</title>
        <authorList>
            <person name="Guan T."/>
        </authorList>
    </citation>
    <scope>NUCLEOTIDE SEQUENCE [LARGE SCALE GENOMIC DNA]</scope>
    <source>
        <strain evidence="11">XHU 5031</strain>
    </source>
</reference>
<evidence type="ECO:0000256" key="4">
    <source>
        <dbReference type="ARBA" id="ARBA00022475"/>
    </source>
</evidence>
<protein>
    <submittedName>
        <fullName evidence="10">Ectoine/hydroxyectoine ABC transporter ATP-binding protein EhuA</fullName>
    </submittedName>
</protein>
<comment type="caution">
    <text evidence="10">The sequence shown here is derived from an EMBL/GenBank/DDBJ whole genome shotgun (WGS) entry which is preliminary data.</text>
</comment>
<gene>
    <name evidence="10" type="primary">ehuA</name>
    <name evidence="10" type="ORF">J0911_13475</name>
</gene>
<dbReference type="SMART" id="SM00382">
    <property type="entry name" value="AAA"/>
    <property type="match status" value="1"/>
</dbReference>
<keyword evidence="7" id="KW-0029">Amino-acid transport</keyword>
<dbReference type="Proteomes" id="UP000664617">
    <property type="component" value="Unassembled WGS sequence"/>
</dbReference>
<dbReference type="PIRSF" id="PIRSF039085">
    <property type="entry name" value="ABC_ATPase_HisP"/>
    <property type="match status" value="1"/>
</dbReference>
<evidence type="ECO:0000256" key="8">
    <source>
        <dbReference type="ARBA" id="ARBA00023136"/>
    </source>
</evidence>
<feature type="domain" description="ABC transporter" evidence="9">
    <location>
        <begin position="20"/>
        <end position="265"/>
    </location>
</feature>
<dbReference type="PROSITE" id="PS00211">
    <property type="entry name" value="ABC_TRANSPORTER_1"/>
    <property type="match status" value="1"/>
</dbReference>
<organism evidence="10 11">
    <name type="scientific">Myceligenerans salitolerans</name>
    <dbReference type="NCBI Taxonomy" id="1230528"/>
    <lineage>
        <taxon>Bacteria</taxon>
        <taxon>Bacillati</taxon>
        <taxon>Actinomycetota</taxon>
        <taxon>Actinomycetes</taxon>
        <taxon>Micrococcales</taxon>
        <taxon>Promicromonosporaceae</taxon>
        <taxon>Myceligenerans</taxon>
    </lineage>
</organism>
<evidence type="ECO:0000256" key="6">
    <source>
        <dbReference type="ARBA" id="ARBA00022840"/>
    </source>
</evidence>
<evidence type="ECO:0000313" key="10">
    <source>
        <dbReference type="EMBL" id="MBO0610037.1"/>
    </source>
</evidence>
<dbReference type="InterPro" id="IPR027417">
    <property type="entry name" value="P-loop_NTPase"/>
</dbReference>
<dbReference type="CDD" id="cd03262">
    <property type="entry name" value="ABC_HisP_GlnQ"/>
    <property type="match status" value="1"/>
</dbReference>
<dbReference type="Pfam" id="PF00005">
    <property type="entry name" value="ABC_tran"/>
    <property type="match status" value="1"/>
</dbReference>
<evidence type="ECO:0000256" key="5">
    <source>
        <dbReference type="ARBA" id="ARBA00022741"/>
    </source>
</evidence>
<evidence type="ECO:0000313" key="11">
    <source>
        <dbReference type="Proteomes" id="UP000664617"/>
    </source>
</evidence>
<evidence type="ECO:0000259" key="9">
    <source>
        <dbReference type="PROSITE" id="PS50893"/>
    </source>
</evidence>
<dbReference type="GO" id="GO:0005524">
    <property type="term" value="F:ATP binding"/>
    <property type="evidence" value="ECO:0007669"/>
    <property type="project" value="UniProtKB-KW"/>
</dbReference>
<keyword evidence="3" id="KW-0813">Transport</keyword>
<comment type="similarity">
    <text evidence="2">Belongs to the ABC transporter superfamily.</text>
</comment>
<dbReference type="InterPro" id="IPR003593">
    <property type="entry name" value="AAA+_ATPase"/>
</dbReference>
<keyword evidence="11" id="KW-1185">Reference proteome</keyword>
<proteinExistence type="inferred from homology"/>
<evidence type="ECO:0000256" key="7">
    <source>
        <dbReference type="ARBA" id="ARBA00022970"/>
    </source>
</evidence>
<dbReference type="PANTHER" id="PTHR43166:SF9">
    <property type="entry name" value="GLUTAMATE_ASPARTATE IMPORT ATP-BINDING PROTEIN GLTL"/>
    <property type="match status" value="1"/>
</dbReference>
<evidence type="ECO:0000256" key="1">
    <source>
        <dbReference type="ARBA" id="ARBA00004202"/>
    </source>
</evidence>
<dbReference type="RefSeq" id="WP_207275965.1">
    <property type="nucleotide sequence ID" value="NZ_JAFMPK010000046.1"/>
</dbReference>
<dbReference type="EMBL" id="JAFMPK010000046">
    <property type="protein sequence ID" value="MBO0610037.1"/>
    <property type="molecule type" value="Genomic_DNA"/>
</dbReference>
<dbReference type="InterPro" id="IPR017871">
    <property type="entry name" value="ABC_transporter-like_CS"/>
</dbReference>
<dbReference type="Gene3D" id="3.40.50.300">
    <property type="entry name" value="P-loop containing nucleotide triphosphate hydrolases"/>
    <property type="match status" value="1"/>
</dbReference>
<keyword evidence="4" id="KW-1003">Cell membrane</keyword>
<name>A0ABS3IDC5_9MICO</name>
<dbReference type="InterPro" id="IPR030679">
    <property type="entry name" value="ABC_ATPase_HisP-typ"/>
</dbReference>
<comment type="subcellular location">
    <subcellularLocation>
        <location evidence="1">Cell membrane</location>
        <topology evidence="1">Peripheral membrane protein</topology>
    </subcellularLocation>
</comment>
<sequence length="271" mass="29377">MSVSETTTARDISSKGAAGVRMRGVTKAFGQNVVLRDLDLEVAPGEKVVVIGPSGSGKTTILRTTMTLERIDAGTIEVGGRHLYHESVNGKLRPAREKHIREVRSDIGMVFQHFNLFPHMTALENIMLAPMKVHGKSRQEAQALGVELLDKVGLAHAVNQTPGQLSGGQKQRVAIARSLACEPKVMLFDEVTSALDPELVGEVLNVLRDIAEEGRTTMMLVTHEMGFAREMADRVLMFDGGQIIESGPPAEVLGSPQHERTKAFLGAVKSH</sequence>
<dbReference type="InterPro" id="IPR014343">
    <property type="entry name" value="Ectoine_EhuA"/>
</dbReference>
<evidence type="ECO:0000256" key="3">
    <source>
        <dbReference type="ARBA" id="ARBA00022448"/>
    </source>
</evidence>
<keyword evidence="8" id="KW-0472">Membrane</keyword>
<dbReference type="PROSITE" id="PS50893">
    <property type="entry name" value="ABC_TRANSPORTER_2"/>
    <property type="match status" value="1"/>
</dbReference>
<dbReference type="InterPro" id="IPR003439">
    <property type="entry name" value="ABC_transporter-like_ATP-bd"/>
</dbReference>
<dbReference type="NCBIfam" id="TIGR03005">
    <property type="entry name" value="ectoine_ehuA"/>
    <property type="match status" value="1"/>
</dbReference>
<keyword evidence="5" id="KW-0547">Nucleotide-binding</keyword>